<dbReference type="EMBL" id="JABDTM020014074">
    <property type="protein sequence ID" value="KAH0819638.1"/>
    <property type="molecule type" value="Genomic_DNA"/>
</dbReference>
<protein>
    <submittedName>
        <fullName evidence="1">Uncharacterized protein</fullName>
    </submittedName>
</protein>
<reference evidence="1" key="1">
    <citation type="journal article" date="2020" name="J Insects Food Feed">
        <title>The yellow mealworm (Tenebrio molitor) genome: a resource for the emerging insects as food and feed industry.</title>
        <authorList>
            <person name="Eriksson T."/>
            <person name="Andere A."/>
            <person name="Kelstrup H."/>
            <person name="Emery V."/>
            <person name="Picard C."/>
        </authorList>
    </citation>
    <scope>NUCLEOTIDE SEQUENCE</scope>
    <source>
        <strain evidence="1">Stoneville</strain>
        <tissue evidence="1">Whole head</tissue>
    </source>
</reference>
<name>A0A8J6LHZ8_TENMO</name>
<gene>
    <name evidence="1" type="ORF">GEV33_003153</name>
</gene>
<sequence length="103" mass="11082">MQLNFLIVCFIRRLPRTSSSRIPCKSSPLEHNKTSNKPSVFAGTVDHLLPELIALRSKGINQEGTGPADEAYSCLIVAALLPINPPVYLLTDLAADAGINAPK</sequence>
<proteinExistence type="predicted"/>
<dbReference type="Proteomes" id="UP000719412">
    <property type="component" value="Unassembled WGS sequence"/>
</dbReference>
<evidence type="ECO:0000313" key="1">
    <source>
        <dbReference type="EMBL" id="KAH0819638.1"/>
    </source>
</evidence>
<keyword evidence="2" id="KW-1185">Reference proteome</keyword>
<reference evidence="1" key="2">
    <citation type="submission" date="2021-08" db="EMBL/GenBank/DDBJ databases">
        <authorList>
            <person name="Eriksson T."/>
        </authorList>
    </citation>
    <scope>NUCLEOTIDE SEQUENCE</scope>
    <source>
        <strain evidence="1">Stoneville</strain>
        <tissue evidence="1">Whole head</tissue>
    </source>
</reference>
<evidence type="ECO:0000313" key="2">
    <source>
        <dbReference type="Proteomes" id="UP000719412"/>
    </source>
</evidence>
<dbReference type="AlphaFoldDB" id="A0A8J6LHZ8"/>
<accession>A0A8J6LHZ8</accession>
<organism evidence="1 2">
    <name type="scientific">Tenebrio molitor</name>
    <name type="common">Yellow mealworm beetle</name>
    <dbReference type="NCBI Taxonomy" id="7067"/>
    <lineage>
        <taxon>Eukaryota</taxon>
        <taxon>Metazoa</taxon>
        <taxon>Ecdysozoa</taxon>
        <taxon>Arthropoda</taxon>
        <taxon>Hexapoda</taxon>
        <taxon>Insecta</taxon>
        <taxon>Pterygota</taxon>
        <taxon>Neoptera</taxon>
        <taxon>Endopterygota</taxon>
        <taxon>Coleoptera</taxon>
        <taxon>Polyphaga</taxon>
        <taxon>Cucujiformia</taxon>
        <taxon>Tenebrionidae</taxon>
        <taxon>Tenebrio</taxon>
    </lineage>
</organism>
<comment type="caution">
    <text evidence="1">The sequence shown here is derived from an EMBL/GenBank/DDBJ whole genome shotgun (WGS) entry which is preliminary data.</text>
</comment>